<evidence type="ECO:0000313" key="2">
    <source>
        <dbReference type="EMBL" id="OTG34726.1"/>
    </source>
</evidence>
<accession>A0A251VHY7</accession>
<reference evidence="1 3" key="1">
    <citation type="journal article" date="2017" name="Nature">
        <title>The sunflower genome provides insights into oil metabolism, flowering and Asterid evolution.</title>
        <authorList>
            <person name="Badouin H."/>
            <person name="Gouzy J."/>
            <person name="Grassa C.J."/>
            <person name="Murat F."/>
            <person name="Staton S.E."/>
            <person name="Cottret L."/>
            <person name="Lelandais-Briere C."/>
            <person name="Owens G.L."/>
            <person name="Carrere S."/>
            <person name="Mayjonade B."/>
            <person name="Legrand L."/>
            <person name="Gill N."/>
            <person name="Kane N.C."/>
            <person name="Bowers J.E."/>
            <person name="Hubner S."/>
            <person name="Bellec A."/>
            <person name="Berard A."/>
            <person name="Berges H."/>
            <person name="Blanchet N."/>
            <person name="Boniface M.C."/>
            <person name="Brunel D."/>
            <person name="Catrice O."/>
            <person name="Chaidir N."/>
            <person name="Claudel C."/>
            <person name="Donnadieu C."/>
            <person name="Faraut T."/>
            <person name="Fievet G."/>
            <person name="Helmstetter N."/>
            <person name="King M."/>
            <person name="Knapp S.J."/>
            <person name="Lai Z."/>
            <person name="Le Paslier M.C."/>
            <person name="Lippi Y."/>
            <person name="Lorenzon L."/>
            <person name="Mandel J.R."/>
            <person name="Marage G."/>
            <person name="Marchand G."/>
            <person name="Marquand E."/>
            <person name="Bret-Mestries E."/>
            <person name="Morien E."/>
            <person name="Nambeesan S."/>
            <person name="Nguyen T."/>
            <person name="Pegot-Espagnet P."/>
            <person name="Pouilly N."/>
            <person name="Raftis F."/>
            <person name="Sallet E."/>
            <person name="Schiex T."/>
            <person name="Thomas J."/>
            <person name="Vandecasteele C."/>
            <person name="Vares D."/>
            <person name="Vear F."/>
            <person name="Vautrin S."/>
            <person name="Crespi M."/>
            <person name="Mangin B."/>
            <person name="Burke J.M."/>
            <person name="Salse J."/>
            <person name="Munos S."/>
            <person name="Vincourt P."/>
            <person name="Rieseberg L.H."/>
            <person name="Langlade N.B."/>
        </authorList>
    </citation>
    <scope>NUCLEOTIDE SEQUENCE [LARGE SCALE GENOMIC DNA]</scope>
    <source>
        <strain evidence="3">cv. SF193</strain>
        <tissue evidence="1">Leaves</tissue>
    </source>
</reference>
<sequence>MVFPKTSATTLIFFTIAATYVLSLSLHLKDQIKHPHKHISIPCLLKNFSTYISNTHALLLHLLPF</sequence>
<dbReference type="EMBL" id="MNCJ02000321">
    <property type="protein sequence ID" value="KAF5802222.1"/>
    <property type="molecule type" value="Genomic_DNA"/>
</dbReference>
<dbReference type="InParanoid" id="A0A251VHY7"/>
<dbReference type="AlphaFoldDB" id="A0A251VHY7"/>
<reference evidence="1" key="3">
    <citation type="submission" date="2020-06" db="EMBL/GenBank/DDBJ databases">
        <title>Helianthus annuus Genome sequencing and assembly Release 2.</title>
        <authorList>
            <person name="Gouzy J."/>
            <person name="Langlade N."/>
            <person name="Munos S."/>
        </authorList>
    </citation>
    <scope>NUCLEOTIDE SEQUENCE</scope>
    <source>
        <tissue evidence="1">Leaves</tissue>
    </source>
</reference>
<keyword evidence="3" id="KW-1185">Reference proteome</keyword>
<proteinExistence type="predicted"/>
<dbReference type="Proteomes" id="UP000215914">
    <property type="component" value="Chromosome 2"/>
</dbReference>
<dbReference type="Gramene" id="mRNA:HanXRQr2_Chr06g0257051">
    <property type="protein sequence ID" value="CDS:HanXRQr2_Chr06g0257051.1"/>
    <property type="gene ID" value="HanXRQr2_Chr06g0257051"/>
</dbReference>
<organism evidence="2 3">
    <name type="scientific">Helianthus annuus</name>
    <name type="common">Common sunflower</name>
    <dbReference type="NCBI Taxonomy" id="4232"/>
    <lineage>
        <taxon>Eukaryota</taxon>
        <taxon>Viridiplantae</taxon>
        <taxon>Streptophyta</taxon>
        <taxon>Embryophyta</taxon>
        <taxon>Tracheophyta</taxon>
        <taxon>Spermatophyta</taxon>
        <taxon>Magnoliopsida</taxon>
        <taxon>eudicotyledons</taxon>
        <taxon>Gunneridae</taxon>
        <taxon>Pentapetalae</taxon>
        <taxon>asterids</taxon>
        <taxon>campanulids</taxon>
        <taxon>Asterales</taxon>
        <taxon>Asteraceae</taxon>
        <taxon>Asteroideae</taxon>
        <taxon>Heliantheae alliance</taxon>
        <taxon>Heliantheae</taxon>
        <taxon>Helianthus</taxon>
    </lineage>
</organism>
<reference evidence="2" key="2">
    <citation type="submission" date="2017-02" db="EMBL/GenBank/DDBJ databases">
        <title>Sunflower complete genome.</title>
        <authorList>
            <person name="Langlade N."/>
            <person name="Munos S."/>
        </authorList>
    </citation>
    <scope>NUCLEOTIDE SEQUENCE [LARGE SCALE GENOMIC DNA]</scope>
    <source>
        <tissue evidence="2">Leaves</tissue>
    </source>
</reference>
<dbReference type="EMBL" id="CM007891">
    <property type="protein sequence ID" value="OTG34726.1"/>
    <property type="molecule type" value="Genomic_DNA"/>
</dbReference>
<evidence type="ECO:0000313" key="1">
    <source>
        <dbReference type="EMBL" id="KAF5802222.1"/>
    </source>
</evidence>
<protein>
    <submittedName>
        <fullName evidence="2">Uncharacterized protein</fullName>
    </submittedName>
</protein>
<evidence type="ECO:0000313" key="3">
    <source>
        <dbReference type="Proteomes" id="UP000215914"/>
    </source>
</evidence>
<name>A0A251VHY7_HELAN</name>
<gene>
    <name evidence="2" type="ORF">HannXRQ_Chr02g0048941</name>
    <name evidence="1" type="ORF">HanXRQr2_Chr06g0257051</name>
</gene>